<evidence type="ECO:0000313" key="2">
    <source>
        <dbReference type="EMBL" id="TFK79000.1"/>
    </source>
</evidence>
<name>A0A5C3NSN0_9APHY</name>
<gene>
    <name evidence="2" type="ORF">K466DRAFT_43067</name>
</gene>
<feature type="compositionally biased region" description="Pro residues" evidence="1">
    <location>
        <begin position="55"/>
        <end position="79"/>
    </location>
</feature>
<dbReference type="EMBL" id="ML212218">
    <property type="protein sequence ID" value="TFK79000.1"/>
    <property type="molecule type" value="Genomic_DNA"/>
</dbReference>
<sequence length="110" mass="11772">MESRLTAIKLVHPKTLQLFKARHSWLCRSTPPSSTCASPESVSRRPSLTTSNPSPRNPQPLPGPPSPLLHPPPPKPQPCLPRSLSSSTPCTATSPSVSTASSQCLCLQRV</sequence>
<evidence type="ECO:0000256" key="1">
    <source>
        <dbReference type="SAM" id="MobiDB-lite"/>
    </source>
</evidence>
<dbReference type="Proteomes" id="UP000308197">
    <property type="component" value="Unassembled WGS sequence"/>
</dbReference>
<feature type="compositionally biased region" description="Low complexity" evidence="1">
    <location>
        <begin position="80"/>
        <end position="101"/>
    </location>
</feature>
<dbReference type="AlphaFoldDB" id="A0A5C3NSN0"/>
<evidence type="ECO:0000313" key="3">
    <source>
        <dbReference type="Proteomes" id="UP000308197"/>
    </source>
</evidence>
<reference evidence="2 3" key="1">
    <citation type="journal article" date="2019" name="Nat. Ecol. Evol.">
        <title>Megaphylogeny resolves global patterns of mushroom evolution.</title>
        <authorList>
            <person name="Varga T."/>
            <person name="Krizsan K."/>
            <person name="Foldi C."/>
            <person name="Dima B."/>
            <person name="Sanchez-Garcia M."/>
            <person name="Sanchez-Ramirez S."/>
            <person name="Szollosi G.J."/>
            <person name="Szarkandi J.G."/>
            <person name="Papp V."/>
            <person name="Albert L."/>
            <person name="Andreopoulos W."/>
            <person name="Angelini C."/>
            <person name="Antonin V."/>
            <person name="Barry K.W."/>
            <person name="Bougher N.L."/>
            <person name="Buchanan P."/>
            <person name="Buyck B."/>
            <person name="Bense V."/>
            <person name="Catcheside P."/>
            <person name="Chovatia M."/>
            <person name="Cooper J."/>
            <person name="Damon W."/>
            <person name="Desjardin D."/>
            <person name="Finy P."/>
            <person name="Geml J."/>
            <person name="Haridas S."/>
            <person name="Hughes K."/>
            <person name="Justo A."/>
            <person name="Karasinski D."/>
            <person name="Kautmanova I."/>
            <person name="Kiss B."/>
            <person name="Kocsube S."/>
            <person name="Kotiranta H."/>
            <person name="LaButti K.M."/>
            <person name="Lechner B.E."/>
            <person name="Liimatainen K."/>
            <person name="Lipzen A."/>
            <person name="Lukacs Z."/>
            <person name="Mihaltcheva S."/>
            <person name="Morgado L.N."/>
            <person name="Niskanen T."/>
            <person name="Noordeloos M.E."/>
            <person name="Ohm R.A."/>
            <person name="Ortiz-Santana B."/>
            <person name="Ovrebo C."/>
            <person name="Racz N."/>
            <person name="Riley R."/>
            <person name="Savchenko A."/>
            <person name="Shiryaev A."/>
            <person name="Soop K."/>
            <person name="Spirin V."/>
            <person name="Szebenyi C."/>
            <person name="Tomsovsky M."/>
            <person name="Tulloss R.E."/>
            <person name="Uehling J."/>
            <person name="Grigoriev I.V."/>
            <person name="Vagvolgyi C."/>
            <person name="Papp T."/>
            <person name="Martin F.M."/>
            <person name="Miettinen O."/>
            <person name="Hibbett D.S."/>
            <person name="Nagy L.G."/>
        </authorList>
    </citation>
    <scope>NUCLEOTIDE SEQUENCE [LARGE SCALE GENOMIC DNA]</scope>
    <source>
        <strain evidence="2 3">HHB13444</strain>
    </source>
</reference>
<dbReference type="InParanoid" id="A0A5C3NSN0"/>
<proteinExistence type="predicted"/>
<feature type="compositionally biased region" description="Polar residues" evidence="1">
    <location>
        <begin position="30"/>
        <end position="50"/>
    </location>
</feature>
<keyword evidence="3" id="KW-1185">Reference proteome</keyword>
<accession>A0A5C3NSN0</accession>
<protein>
    <submittedName>
        <fullName evidence="2">Uncharacterized protein</fullName>
    </submittedName>
</protein>
<organism evidence="2 3">
    <name type="scientific">Polyporus arcularius HHB13444</name>
    <dbReference type="NCBI Taxonomy" id="1314778"/>
    <lineage>
        <taxon>Eukaryota</taxon>
        <taxon>Fungi</taxon>
        <taxon>Dikarya</taxon>
        <taxon>Basidiomycota</taxon>
        <taxon>Agaricomycotina</taxon>
        <taxon>Agaricomycetes</taxon>
        <taxon>Polyporales</taxon>
        <taxon>Polyporaceae</taxon>
        <taxon>Polyporus</taxon>
    </lineage>
</organism>
<feature type="region of interest" description="Disordered" evidence="1">
    <location>
        <begin position="29"/>
        <end position="101"/>
    </location>
</feature>